<organism evidence="3 4">
    <name type="scientific">Mangrovicoccus algicola</name>
    <dbReference type="NCBI Taxonomy" id="2771008"/>
    <lineage>
        <taxon>Bacteria</taxon>
        <taxon>Pseudomonadati</taxon>
        <taxon>Pseudomonadota</taxon>
        <taxon>Alphaproteobacteria</taxon>
        <taxon>Rhodobacterales</taxon>
        <taxon>Paracoccaceae</taxon>
        <taxon>Mangrovicoccus</taxon>
    </lineage>
</organism>
<dbReference type="InterPro" id="IPR024408">
    <property type="entry name" value="Muramidase"/>
</dbReference>
<dbReference type="InterPro" id="IPR036365">
    <property type="entry name" value="PGBD-like_sf"/>
</dbReference>
<dbReference type="Pfam" id="PF01471">
    <property type="entry name" value="PG_binding_1"/>
    <property type="match status" value="1"/>
</dbReference>
<dbReference type="Proteomes" id="UP000609121">
    <property type="component" value="Unassembled WGS sequence"/>
</dbReference>
<accession>A0A8J6Z5I3</accession>
<gene>
    <name evidence="3" type="ORF">ICN82_00510</name>
</gene>
<feature type="domain" description="N-acetylmuramidase" evidence="2">
    <location>
        <begin position="23"/>
        <end position="192"/>
    </location>
</feature>
<dbReference type="InterPro" id="IPR002477">
    <property type="entry name" value="Peptidoglycan-bd-like"/>
</dbReference>
<reference evidence="3" key="1">
    <citation type="submission" date="2020-09" db="EMBL/GenBank/DDBJ databases">
        <title>A novel bacterium of genus Mangrovicoccus, isolated from South China Sea.</title>
        <authorList>
            <person name="Huang H."/>
            <person name="Mo K."/>
            <person name="Hu Y."/>
        </authorList>
    </citation>
    <scope>NUCLEOTIDE SEQUENCE</scope>
    <source>
        <strain evidence="3">HB182678</strain>
    </source>
</reference>
<dbReference type="InterPro" id="IPR036366">
    <property type="entry name" value="PGBDSf"/>
</dbReference>
<dbReference type="SUPFAM" id="SSF47090">
    <property type="entry name" value="PGBD-like"/>
    <property type="match status" value="1"/>
</dbReference>
<evidence type="ECO:0000313" key="4">
    <source>
        <dbReference type="Proteomes" id="UP000609121"/>
    </source>
</evidence>
<comment type="caution">
    <text evidence="3">The sequence shown here is derived from an EMBL/GenBank/DDBJ whole genome shotgun (WGS) entry which is preliminary data.</text>
</comment>
<keyword evidence="4" id="KW-1185">Reference proteome</keyword>
<feature type="domain" description="Peptidoglycan binding-like" evidence="1">
    <location>
        <begin position="209"/>
        <end position="265"/>
    </location>
</feature>
<evidence type="ECO:0000259" key="2">
    <source>
        <dbReference type="Pfam" id="PF11860"/>
    </source>
</evidence>
<dbReference type="AlphaFoldDB" id="A0A8J6Z5I3"/>
<dbReference type="Pfam" id="PF11860">
    <property type="entry name" value="Muramidase"/>
    <property type="match status" value="1"/>
</dbReference>
<proteinExistence type="predicted"/>
<sequence>MFPVTYLKREHLLAGAERLKVPVAVITAIARIEGGRGGFIAGTDLPVILFEGHQFRRRTAEKYDRSHPDISHPYAQSRSHYKGGRGEYDRLLKAIRADGNKVGPALSSASWGKFQIMGFNHALAGHDTVEGFVNDMALGEDRQLAAFLAYIEARGLADALRGEKWAEFAAAYNGADYRSNKYDVKLATAVRKATLEHDNAGEAGWSLERGDVVELQAALNWHLQMTLAIDGWMGPNTRNAILQLQEREASLTPTGKPDRATLEFLGIDCDAYLAHATEA</sequence>
<dbReference type="Gene3D" id="1.10.101.10">
    <property type="entry name" value="PGBD-like superfamily/PGBD"/>
    <property type="match status" value="1"/>
</dbReference>
<dbReference type="RefSeq" id="WP_193178863.1">
    <property type="nucleotide sequence ID" value="NZ_JACVXA010000001.1"/>
</dbReference>
<evidence type="ECO:0000259" key="1">
    <source>
        <dbReference type="Pfam" id="PF01471"/>
    </source>
</evidence>
<evidence type="ECO:0000313" key="3">
    <source>
        <dbReference type="EMBL" id="MBE3636680.1"/>
    </source>
</evidence>
<dbReference type="EMBL" id="JACVXA010000001">
    <property type="protein sequence ID" value="MBE3636680.1"/>
    <property type="molecule type" value="Genomic_DNA"/>
</dbReference>
<protein>
    <submittedName>
        <fullName evidence="3">DUF3380 domain-containing protein</fullName>
    </submittedName>
</protein>
<name>A0A8J6Z5I3_9RHOB</name>